<dbReference type="InterPro" id="IPR014017">
    <property type="entry name" value="DNA_helicase_UvrD-like_C"/>
</dbReference>
<evidence type="ECO:0000313" key="13">
    <source>
        <dbReference type="Proteomes" id="UP000238823"/>
    </source>
</evidence>
<dbReference type="GO" id="GO:0005829">
    <property type="term" value="C:cytosol"/>
    <property type="evidence" value="ECO:0007669"/>
    <property type="project" value="TreeGrafter"/>
</dbReference>
<comment type="catalytic activity">
    <reaction evidence="7">
        <text>Couples ATP hydrolysis with the unwinding of duplex DNA by translocating in the 3'-5' direction.</text>
        <dbReference type="EC" id="5.6.2.4"/>
    </reaction>
</comment>
<dbReference type="GO" id="GO:0005524">
    <property type="term" value="F:ATP binding"/>
    <property type="evidence" value="ECO:0007669"/>
    <property type="project" value="UniProtKB-UniRule"/>
</dbReference>
<dbReference type="EMBL" id="PVNL01000032">
    <property type="protein sequence ID" value="PRQ08957.1"/>
    <property type="molecule type" value="Genomic_DNA"/>
</dbReference>
<evidence type="ECO:0000256" key="6">
    <source>
        <dbReference type="ARBA" id="ARBA00023235"/>
    </source>
</evidence>
<dbReference type="EC" id="5.6.2.4" evidence="8"/>
<dbReference type="GO" id="GO:0000725">
    <property type="term" value="P:recombinational repair"/>
    <property type="evidence" value="ECO:0007669"/>
    <property type="project" value="TreeGrafter"/>
</dbReference>
<evidence type="ECO:0000256" key="3">
    <source>
        <dbReference type="ARBA" id="ARBA00022801"/>
    </source>
</evidence>
<dbReference type="InterPro" id="IPR035093">
    <property type="entry name" value="RelE/ParE_toxin_dom_sf"/>
</dbReference>
<comment type="similarity">
    <text evidence="1">Belongs to the helicase family. UvrD subfamily.</text>
</comment>
<evidence type="ECO:0000256" key="4">
    <source>
        <dbReference type="ARBA" id="ARBA00022806"/>
    </source>
</evidence>
<evidence type="ECO:0000256" key="8">
    <source>
        <dbReference type="ARBA" id="ARBA00034808"/>
    </source>
</evidence>
<evidence type="ECO:0000256" key="10">
    <source>
        <dbReference type="PROSITE-ProRule" id="PRU00560"/>
    </source>
</evidence>
<dbReference type="GO" id="GO:0003677">
    <property type="term" value="F:DNA binding"/>
    <property type="evidence" value="ECO:0007669"/>
    <property type="project" value="UniProtKB-KW"/>
</dbReference>
<dbReference type="Gene3D" id="3.40.50.300">
    <property type="entry name" value="P-loop containing nucleotide triphosphate hydrolases"/>
    <property type="match status" value="2"/>
</dbReference>
<dbReference type="GO" id="GO:0033202">
    <property type="term" value="C:DNA helicase complex"/>
    <property type="evidence" value="ECO:0007669"/>
    <property type="project" value="TreeGrafter"/>
</dbReference>
<feature type="binding site" evidence="10">
    <location>
        <begin position="289"/>
        <end position="296"/>
    </location>
    <ligand>
        <name>ATP</name>
        <dbReference type="ChEBI" id="CHEBI:30616"/>
    </ligand>
</feature>
<evidence type="ECO:0000256" key="7">
    <source>
        <dbReference type="ARBA" id="ARBA00034617"/>
    </source>
</evidence>
<evidence type="ECO:0000256" key="2">
    <source>
        <dbReference type="ARBA" id="ARBA00022741"/>
    </source>
</evidence>
<dbReference type="PROSITE" id="PS51198">
    <property type="entry name" value="UVRD_HELICASE_ATP_BIND"/>
    <property type="match status" value="1"/>
</dbReference>
<dbReference type="InterPro" id="IPR000212">
    <property type="entry name" value="DNA_helicase_UvrD/REP"/>
</dbReference>
<organism evidence="12 13">
    <name type="scientific">Enhygromyxa salina</name>
    <dbReference type="NCBI Taxonomy" id="215803"/>
    <lineage>
        <taxon>Bacteria</taxon>
        <taxon>Pseudomonadati</taxon>
        <taxon>Myxococcota</taxon>
        <taxon>Polyangia</taxon>
        <taxon>Nannocystales</taxon>
        <taxon>Nannocystaceae</taxon>
        <taxon>Enhygromyxa</taxon>
    </lineage>
</organism>
<dbReference type="Pfam" id="PF13361">
    <property type="entry name" value="UvrD_C"/>
    <property type="match status" value="1"/>
</dbReference>
<dbReference type="SUPFAM" id="SSF52540">
    <property type="entry name" value="P-loop containing nucleoside triphosphate hydrolases"/>
    <property type="match status" value="1"/>
</dbReference>
<dbReference type="Pfam" id="PF00580">
    <property type="entry name" value="UvrD-helicase"/>
    <property type="match status" value="1"/>
</dbReference>
<keyword evidence="2 10" id="KW-0547">Nucleotide-binding</keyword>
<dbReference type="PANTHER" id="PTHR11070">
    <property type="entry name" value="UVRD / RECB / PCRA DNA HELICASE FAMILY MEMBER"/>
    <property type="match status" value="1"/>
</dbReference>
<gene>
    <name evidence="12" type="ORF">ENSA7_13560</name>
</gene>
<feature type="domain" description="UvrD-like helicase ATP-binding" evidence="11">
    <location>
        <begin position="268"/>
        <end position="548"/>
    </location>
</feature>
<name>A0A2S9YV23_9BACT</name>
<protein>
    <recommendedName>
        <fullName evidence="8">DNA 3'-5' helicase</fullName>
        <ecNumber evidence="8">5.6.2.4</ecNumber>
    </recommendedName>
</protein>
<evidence type="ECO:0000256" key="1">
    <source>
        <dbReference type="ARBA" id="ARBA00009922"/>
    </source>
</evidence>
<keyword evidence="6" id="KW-0413">Isomerase</keyword>
<comment type="caution">
    <text evidence="12">The sequence shown here is derived from an EMBL/GenBank/DDBJ whole genome shotgun (WGS) entry which is preliminary data.</text>
</comment>
<evidence type="ECO:0000259" key="11">
    <source>
        <dbReference type="PROSITE" id="PS51198"/>
    </source>
</evidence>
<keyword evidence="3 10" id="KW-0378">Hydrolase</keyword>
<dbReference type="InterPro" id="IPR013986">
    <property type="entry name" value="DExx_box_DNA_helicase_dom_sf"/>
</dbReference>
<dbReference type="PANTHER" id="PTHR11070:SF45">
    <property type="entry name" value="DNA 3'-5' HELICASE"/>
    <property type="match status" value="1"/>
</dbReference>
<dbReference type="OrthoDB" id="5441773at2"/>
<accession>A0A2S9YV23</accession>
<sequence length="728" mass="81423">MTMHDVRVAMSADFLRGYSRLAKQQQRSVRAWIDKFRADPRSDSIKYKKPKGMRDPKVRSVRITQQYRAIVIHPPKDDVYLLVWVDNHDEALEWARNKVFEVNRFTGTFQVYEPREVEGEASQLSAPPASDSLVGRVELNESAIPAGFLFAGHQTEDLLLFGVPEPLLPAVRALRTEINLDELAPYLPDEAADALYLLAAGFTVDETLDELDRRTEPGQVDVAVEPVDVDDFAESLTRDQSKRAFKLLEDDAELAAMLAAPLEQWRVFLHPSQAKLVSMHSNGSARVLGGAGTGKTVVAMHRARYLAKQIFTEPGQRILLTTFTSNLAADIRENLRRMCGTEFERIDVKHLQEVARDVLAARGVKLERSATNKQSATAWQRALGAHSLEFGDVFYKEEWSRVVQAQNVTSEAEYLRARRAGRGKRLSRGQRREVWKVLAEYRQQLDLAGLSEHADVIREARFALADPSASSGFVSVIADEVQDFRTADLELLRALVAPGPNDIFVVGDPHQRIYGHKASLGRCGISIRGRRSRKLRINYRTTQNIRNWAVATLRDLDVDDLDEGTDSLAGERSLRLGDAPELRLFDGIEDEVEYIAGLIQAWIADGVEPSEICVAARTKYLINDSYIPALAARGVETTLIQTETTDKLPNLVRVANMHRVKGLEFPRVILAGIHEGNMPYEDSAYATRDPKAKALYDEGERKLLYVAATRARDVLVVTGCGEASALTR</sequence>
<evidence type="ECO:0000256" key="5">
    <source>
        <dbReference type="ARBA" id="ARBA00022840"/>
    </source>
</evidence>
<dbReference type="GO" id="GO:0043138">
    <property type="term" value="F:3'-5' DNA helicase activity"/>
    <property type="evidence" value="ECO:0007669"/>
    <property type="project" value="UniProtKB-EC"/>
</dbReference>
<dbReference type="Gene3D" id="1.10.10.160">
    <property type="match status" value="1"/>
</dbReference>
<dbReference type="SUPFAM" id="SSF143011">
    <property type="entry name" value="RelE-like"/>
    <property type="match status" value="1"/>
</dbReference>
<dbReference type="GO" id="GO:0016887">
    <property type="term" value="F:ATP hydrolysis activity"/>
    <property type="evidence" value="ECO:0007669"/>
    <property type="project" value="RHEA"/>
</dbReference>
<keyword evidence="5 10" id="KW-0067">ATP-binding</keyword>
<dbReference type="InterPro" id="IPR027417">
    <property type="entry name" value="P-loop_NTPase"/>
</dbReference>
<keyword evidence="4 10" id="KW-0347">Helicase</keyword>
<evidence type="ECO:0000256" key="9">
    <source>
        <dbReference type="ARBA" id="ARBA00048988"/>
    </source>
</evidence>
<comment type="catalytic activity">
    <reaction evidence="9">
        <text>ATP + H2O = ADP + phosphate + H(+)</text>
        <dbReference type="Rhea" id="RHEA:13065"/>
        <dbReference type="ChEBI" id="CHEBI:15377"/>
        <dbReference type="ChEBI" id="CHEBI:15378"/>
        <dbReference type="ChEBI" id="CHEBI:30616"/>
        <dbReference type="ChEBI" id="CHEBI:43474"/>
        <dbReference type="ChEBI" id="CHEBI:456216"/>
        <dbReference type="EC" id="5.6.2.4"/>
    </reaction>
</comment>
<dbReference type="AlphaFoldDB" id="A0A2S9YV23"/>
<proteinExistence type="inferred from homology"/>
<reference evidence="12 13" key="1">
    <citation type="submission" date="2018-03" db="EMBL/GenBank/DDBJ databases">
        <title>Draft Genome Sequences of the Obligatory Marine Myxobacteria Enhygromyxa salina SWB007.</title>
        <authorList>
            <person name="Poehlein A."/>
            <person name="Moghaddam J.A."/>
            <person name="Harms H."/>
            <person name="Alanjari M."/>
            <person name="Koenig G.M."/>
            <person name="Daniel R."/>
            <person name="Schaeberle T.F."/>
        </authorList>
    </citation>
    <scope>NUCLEOTIDE SEQUENCE [LARGE SCALE GENOMIC DNA]</scope>
    <source>
        <strain evidence="12 13">SWB007</strain>
    </source>
</reference>
<dbReference type="Proteomes" id="UP000238823">
    <property type="component" value="Unassembled WGS sequence"/>
</dbReference>
<dbReference type="InterPro" id="IPR014016">
    <property type="entry name" value="UvrD-like_ATP-bd"/>
</dbReference>
<evidence type="ECO:0000313" key="12">
    <source>
        <dbReference type="EMBL" id="PRQ08957.1"/>
    </source>
</evidence>